<evidence type="ECO:0000256" key="5">
    <source>
        <dbReference type="SAM" id="MobiDB-lite"/>
    </source>
</evidence>
<dbReference type="PANTHER" id="PTHR48112">
    <property type="entry name" value="HIGH MOBILITY GROUP PROTEIN DSP1"/>
    <property type="match status" value="1"/>
</dbReference>
<protein>
    <recommendedName>
        <fullName evidence="6">HMG box domain-containing protein</fullName>
    </recommendedName>
</protein>
<proteinExistence type="predicted"/>
<comment type="caution">
    <text evidence="7">The sequence shown here is derived from an EMBL/GenBank/DDBJ whole genome shotgun (WGS) entry which is preliminary data.</text>
</comment>
<evidence type="ECO:0000256" key="3">
    <source>
        <dbReference type="ARBA" id="ARBA00023242"/>
    </source>
</evidence>
<dbReference type="PROSITE" id="PS50118">
    <property type="entry name" value="HMG_BOX_2"/>
    <property type="match status" value="2"/>
</dbReference>
<dbReference type="GO" id="GO:0005634">
    <property type="term" value="C:nucleus"/>
    <property type="evidence" value="ECO:0007669"/>
    <property type="project" value="UniProtKB-SubCell"/>
</dbReference>
<feature type="domain" description="HMG box" evidence="6">
    <location>
        <begin position="188"/>
        <end position="258"/>
    </location>
</feature>
<dbReference type="PANTHER" id="PTHR48112:SF32">
    <property type="entry name" value="HIGH MOBILITY GROUP PROTEIN B3"/>
    <property type="match status" value="1"/>
</dbReference>
<dbReference type="Pfam" id="PF09011">
    <property type="entry name" value="HMG_box_2"/>
    <property type="match status" value="1"/>
</dbReference>
<feature type="region of interest" description="Disordered" evidence="5">
    <location>
        <begin position="186"/>
        <end position="216"/>
    </location>
</feature>
<keyword evidence="3 4" id="KW-0539">Nucleus</keyword>
<keyword evidence="8" id="KW-1185">Reference proteome</keyword>
<accession>A0AAE1UTN0</accession>
<evidence type="ECO:0000259" key="6">
    <source>
        <dbReference type="PROSITE" id="PS50118"/>
    </source>
</evidence>
<feature type="region of interest" description="Disordered" evidence="5">
    <location>
        <begin position="93"/>
        <end position="150"/>
    </location>
</feature>
<dbReference type="SMART" id="SM00398">
    <property type="entry name" value="HMG"/>
    <property type="match status" value="2"/>
</dbReference>
<feature type="region of interest" description="Disordered" evidence="5">
    <location>
        <begin position="249"/>
        <end position="269"/>
    </location>
</feature>
<gene>
    <name evidence="7" type="ORF">RND71_043661</name>
</gene>
<reference evidence="7" key="1">
    <citation type="submission" date="2023-12" db="EMBL/GenBank/DDBJ databases">
        <title>Genome assembly of Anisodus tanguticus.</title>
        <authorList>
            <person name="Wang Y.-J."/>
        </authorList>
    </citation>
    <scope>NUCLEOTIDE SEQUENCE</scope>
    <source>
        <strain evidence="7">KB-2021</strain>
        <tissue evidence="7">Leaf</tissue>
    </source>
</reference>
<dbReference type="SUPFAM" id="SSF47095">
    <property type="entry name" value="HMG-box"/>
    <property type="match status" value="3"/>
</dbReference>
<feature type="DNA-binding region" description="HMG box" evidence="4">
    <location>
        <begin position="188"/>
        <end position="258"/>
    </location>
</feature>
<dbReference type="InterPro" id="IPR050342">
    <property type="entry name" value="HMGB"/>
</dbReference>
<feature type="compositionally biased region" description="Acidic residues" evidence="5">
    <location>
        <begin position="97"/>
        <end position="128"/>
    </location>
</feature>
<dbReference type="AlphaFoldDB" id="A0AAE1UTN0"/>
<dbReference type="EMBL" id="JAVYJV010000098">
    <property type="protein sequence ID" value="KAK4336744.1"/>
    <property type="molecule type" value="Genomic_DNA"/>
</dbReference>
<comment type="subcellular location">
    <subcellularLocation>
        <location evidence="1">Nucleus</location>
    </subcellularLocation>
</comment>
<evidence type="ECO:0000256" key="1">
    <source>
        <dbReference type="ARBA" id="ARBA00004123"/>
    </source>
</evidence>
<evidence type="ECO:0000313" key="8">
    <source>
        <dbReference type="Proteomes" id="UP001291623"/>
    </source>
</evidence>
<evidence type="ECO:0000313" key="7">
    <source>
        <dbReference type="EMBL" id="KAK4336744.1"/>
    </source>
</evidence>
<dbReference type="Gene3D" id="1.10.30.10">
    <property type="entry name" value="High mobility group box domain"/>
    <property type="match status" value="3"/>
</dbReference>
<feature type="compositionally biased region" description="Acidic residues" evidence="5">
    <location>
        <begin position="253"/>
        <end position="269"/>
    </location>
</feature>
<feature type="compositionally biased region" description="Basic and acidic residues" evidence="5">
    <location>
        <begin position="129"/>
        <end position="139"/>
    </location>
</feature>
<dbReference type="GO" id="GO:0003677">
    <property type="term" value="F:DNA binding"/>
    <property type="evidence" value="ECO:0007669"/>
    <property type="project" value="UniProtKB-UniRule"/>
</dbReference>
<dbReference type="InterPro" id="IPR036910">
    <property type="entry name" value="HMG_box_dom_sf"/>
</dbReference>
<evidence type="ECO:0000256" key="4">
    <source>
        <dbReference type="PROSITE-ProRule" id="PRU00267"/>
    </source>
</evidence>
<name>A0AAE1UTN0_9SOLA</name>
<feature type="domain" description="HMG box" evidence="6">
    <location>
        <begin position="34"/>
        <end position="102"/>
    </location>
</feature>
<dbReference type="Pfam" id="PF00505">
    <property type="entry name" value="HMG_box"/>
    <property type="match status" value="2"/>
</dbReference>
<keyword evidence="2 4" id="KW-0238">DNA-binding</keyword>
<dbReference type="Proteomes" id="UP001291623">
    <property type="component" value="Unassembled WGS sequence"/>
</dbReference>
<feature type="compositionally biased region" description="Basic and acidic residues" evidence="5">
    <location>
        <begin position="198"/>
        <end position="210"/>
    </location>
</feature>
<sequence length="269" mass="31923">MTDAEKRPFQILAGEDEYVTEIYKKNGKKVEYGPQQNFSDFYWFCQDEKPKIQAEQPDATVGEIVEEIKKRWENCTFEQKKIYEDIAKEDKERYEDALEDCESEEFTEEEDSDSEENSDSEEDSEEAECESKKCSSEKKNSRRKKQPQGRMSSYAFFVKKVLEENKNVGINFAEFQRECSEKWKKVREEQPNASVGEIAKELDEKPKIEAEQPDATVGETVEEIKKRWERCTFEQKKIYEDLAKKDKERFEKELEDDSDDYTEEEDDLH</sequence>
<organism evidence="7 8">
    <name type="scientific">Anisodus tanguticus</name>
    <dbReference type="NCBI Taxonomy" id="243964"/>
    <lineage>
        <taxon>Eukaryota</taxon>
        <taxon>Viridiplantae</taxon>
        <taxon>Streptophyta</taxon>
        <taxon>Embryophyta</taxon>
        <taxon>Tracheophyta</taxon>
        <taxon>Spermatophyta</taxon>
        <taxon>Magnoliopsida</taxon>
        <taxon>eudicotyledons</taxon>
        <taxon>Gunneridae</taxon>
        <taxon>Pentapetalae</taxon>
        <taxon>asterids</taxon>
        <taxon>lamiids</taxon>
        <taxon>Solanales</taxon>
        <taxon>Solanaceae</taxon>
        <taxon>Solanoideae</taxon>
        <taxon>Hyoscyameae</taxon>
        <taxon>Anisodus</taxon>
    </lineage>
</organism>
<feature type="DNA-binding region" description="HMG box" evidence="4">
    <location>
        <begin position="34"/>
        <end position="102"/>
    </location>
</feature>
<dbReference type="InterPro" id="IPR009071">
    <property type="entry name" value="HMG_box_dom"/>
</dbReference>
<evidence type="ECO:0000256" key="2">
    <source>
        <dbReference type="ARBA" id="ARBA00023125"/>
    </source>
</evidence>